<feature type="chain" id="PRO_5043740928" description="SPARK domain-containing protein" evidence="2">
    <location>
        <begin position="29"/>
        <end position="355"/>
    </location>
</feature>
<reference evidence="4 5" key="1">
    <citation type="submission" date="2024-04" db="EMBL/GenBank/DDBJ databases">
        <authorList>
            <person name="Fracassetti M."/>
        </authorList>
    </citation>
    <scope>NUCLEOTIDE SEQUENCE [LARGE SCALE GENOMIC DNA]</scope>
</reference>
<accession>A0AAV2D8Y1</accession>
<evidence type="ECO:0000313" key="4">
    <source>
        <dbReference type="EMBL" id="CAL1369843.1"/>
    </source>
</evidence>
<name>A0AAV2D8Y1_9ROSI</name>
<keyword evidence="2" id="KW-0732">Signal</keyword>
<proteinExistence type="predicted"/>
<dbReference type="EMBL" id="OZ034815">
    <property type="protein sequence ID" value="CAL1369843.1"/>
    <property type="molecule type" value="Genomic_DNA"/>
</dbReference>
<gene>
    <name evidence="4" type="ORF">LTRI10_LOCUS12241</name>
</gene>
<keyword evidence="1" id="KW-0472">Membrane</keyword>
<feature type="transmembrane region" description="Helical" evidence="1">
    <location>
        <begin position="333"/>
        <end position="354"/>
    </location>
</feature>
<dbReference type="InterPro" id="IPR040376">
    <property type="entry name" value="At4g28100-like"/>
</dbReference>
<keyword evidence="1" id="KW-1133">Transmembrane helix</keyword>
<sequence>MSRLPHPPLIPSQFLLLLLTFFPILLSGLPLPDPEPIQPFHPTQSPPSTIPAFPEQSTYQACPLDLPAPLFHGVKSACSTSQISSVSQQQLHKARCCPVLAAWLYSAYSTTALGHPAAVAAANRTSGRQYDMPLLPDDSETCVDALEKGLREKGIQLPRVNESCDAVYCYCGIRLHPLSCPEAFSLDAGGKLVGDRRVGRLERDCLSSSSRNVNGGLHGLRGCSKCLTTLNSLNSNKNNEAWNASNKTEERSTKMRNKDCQLMGLTWLLAKNRTAYIHTVSAVLRAIMANNYDSGNGMDSQPHSCALNRDGMPLAVDSSEIENSSWSITRERWSIYGIISVVALISLLNLVLLLP</sequence>
<evidence type="ECO:0000313" key="5">
    <source>
        <dbReference type="Proteomes" id="UP001497516"/>
    </source>
</evidence>
<feature type="domain" description="SPARK" evidence="3">
    <location>
        <begin position="58"/>
        <end position="247"/>
    </location>
</feature>
<dbReference type="InterPro" id="IPR043891">
    <property type="entry name" value="SPARK"/>
</dbReference>
<evidence type="ECO:0000256" key="2">
    <source>
        <dbReference type="SAM" id="SignalP"/>
    </source>
</evidence>
<organism evidence="4 5">
    <name type="scientific">Linum trigynum</name>
    <dbReference type="NCBI Taxonomy" id="586398"/>
    <lineage>
        <taxon>Eukaryota</taxon>
        <taxon>Viridiplantae</taxon>
        <taxon>Streptophyta</taxon>
        <taxon>Embryophyta</taxon>
        <taxon>Tracheophyta</taxon>
        <taxon>Spermatophyta</taxon>
        <taxon>Magnoliopsida</taxon>
        <taxon>eudicotyledons</taxon>
        <taxon>Gunneridae</taxon>
        <taxon>Pentapetalae</taxon>
        <taxon>rosids</taxon>
        <taxon>fabids</taxon>
        <taxon>Malpighiales</taxon>
        <taxon>Linaceae</taxon>
        <taxon>Linum</taxon>
    </lineage>
</organism>
<keyword evidence="1" id="KW-0812">Transmembrane</keyword>
<evidence type="ECO:0000256" key="1">
    <source>
        <dbReference type="SAM" id="Phobius"/>
    </source>
</evidence>
<protein>
    <recommendedName>
        <fullName evidence="3">SPARK domain-containing protein</fullName>
    </recommendedName>
</protein>
<keyword evidence="5" id="KW-1185">Reference proteome</keyword>
<dbReference type="PANTHER" id="PTHR34056:SF1">
    <property type="entry name" value="GPI-ANCHORED PROTEIN"/>
    <property type="match status" value="1"/>
</dbReference>
<evidence type="ECO:0000259" key="3">
    <source>
        <dbReference type="Pfam" id="PF19160"/>
    </source>
</evidence>
<dbReference type="AlphaFoldDB" id="A0AAV2D8Y1"/>
<dbReference type="Proteomes" id="UP001497516">
    <property type="component" value="Chromosome 2"/>
</dbReference>
<dbReference type="Pfam" id="PF19160">
    <property type="entry name" value="SPARK"/>
    <property type="match status" value="1"/>
</dbReference>
<dbReference type="PANTHER" id="PTHR34056">
    <property type="entry name" value="GPI-ANCHORED PROTEIN"/>
    <property type="match status" value="1"/>
</dbReference>
<feature type="signal peptide" evidence="2">
    <location>
        <begin position="1"/>
        <end position="28"/>
    </location>
</feature>